<comment type="function">
    <text evidence="1">Multidrug efflux pump.</text>
</comment>
<evidence type="ECO:0000256" key="6">
    <source>
        <dbReference type="ARBA" id="ARBA00022449"/>
    </source>
</evidence>
<reference evidence="14 15" key="1">
    <citation type="submission" date="2016-11" db="EMBL/GenBank/DDBJ databases">
        <authorList>
            <person name="Jaros S."/>
            <person name="Januszkiewicz K."/>
            <person name="Wedrychowicz H."/>
        </authorList>
    </citation>
    <scope>NUCLEOTIDE SEQUENCE [LARGE SCALE GENOMIC DNA]</scope>
    <source>
        <strain evidence="14 15">DSM 44666</strain>
    </source>
</reference>
<evidence type="ECO:0000313" key="14">
    <source>
        <dbReference type="EMBL" id="SHF43015.1"/>
    </source>
</evidence>
<keyword evidence="10" id="KW-0406">Ion transport</keyword>
<feature type="transmembrane region" description="Helical" evidence="13">
    <location>
        <begin position="97"/>
        <end position="118"/>
    </location>
</feature>
<evidence type="ECO:0000256" key="1">
    <source>
        <dbReference type="ARBA" id="ARBA00003408"/>
    </source>
</evidence>
<evidence type="ECO:0000256" key="3">
    <source>
        <dbReference type="ARBA" id="ARBA00010199"/>
    </source>
</evidence>
<evidence type="ECO:0000256" key="10">
    <source>
        <dbReference type="ARBA" id="ARBA00023065"/>
    </source>
</evidence>
<dbReference type="InterPro" id="IPR048279">
    <property type="entry name" value="MdtK-like"/>
</dbReference>
<keyword evidence="5" id="KW-0813">Transport</keyword>
<comment type="similarity">
    <text evidence="3">Belongs to the multi antimicrobial extrusion (MATE) (TC 2.A.66.1) family.</text>
</comment>
<keyword evidence="6" id="KW-0050">Antiport</keyword>
<dbReference type="GO" id="GO:0042910">
    <property type="term" value="F:xenobiotic transmembrane transporter activity"/>
    <property type="evidence" value="ECO:0007669"/>
    <property type="project" value="InterPro"/>
</dbReference>
<feature type="transmembrane region" description="Helical" evidence="13">
    <location>
        <begin position="374"/>
        <end position="390"/>
    </location>
</feature>
<dbReference type="GO" id="GO:0006811">
    <property type="term" value="P:monoatomic ion transport"/>
    <property type="evidence" value="ECO:0007669"/>
    <property type="project" value="UniProtKB-KW"/>
</dbReference>
<keyword evidence="8 13" id="KW-0812">Transmembrane</keyword>
<gene>
    <name evidence="14" type="ORF">SAMN05444392_12516</name>
</gene>
<evidence type="ECO:0000256" key="8">
    <source>
        <dbReference type="ARBA" id="ARBA00022692"/>
    </source>
</evidence>
<dbReference type="OrthoDB" id="9780160at2"/>
<dbReference type="PANTHER" id="PTHR43298">
    <property type="entry name" value="MULTIDRUG RESISTANCE PROTEIN NORM-RELATED"/>
    <property type="match status" value="1"/>
</dbReference>
<feature type="transmembrane region" description="Helical" evidence="13">
    <location>
        <begin position="320"/>
        <end position="343"/>
    </location>
</feature>
<evidence type="ECO:0000256" key="7">
    <source>
        <dbReference type="ARBA" id="ARBA00022475"/>
    </source>
</evidence>
<dbReference type="PIRSF" id="PIRSF006603">
    <property type="entry name" value="DinF"/>
    <property type="match status" value="1"/>
</dbReference>
<evidence type="ECO:0000256" key="12">
    <source>
        <dbReference type="ARBA" id="ARBA00031636"/>
    </source>
</evidence>
<evidence type="ECO:0000256" key="11">
    <source>
        <dbReference type="ARBA" id="ARBA00023136"/>
    </source>
</evidence>
<organism evidence="14 15">
    <name type="scientific">Seinonella peptonophila</name>
    <dbReference type="NCBI Taxonomy" id="112248"/>
    <lineage>
        <taxon>Bacteria</taxon>
        <taxon>Bacillati</taxon>
        <taxon>Bacillota</taxon>
        <taxon>Bacilli</taxon>
        <taxon>Bacillales</taxon>
        <taxon>Thermoactinomycetaceae</taxon>
        <taxon>Seinonella</taxon>
    </lineage>
</organism>
<keyword evidence="15" id="KW-1185">Reference proteome</keyword>
<dbReference type="InterPro" id="IPR002528">
    <property type="entry name" value="MATE_fam"/>
</dbReference>
<feature type="transmembrane region" description="Helical" evidence="13">
    <location>
        <begin position="172"/>
        <end position="193"/>
    </location>
</feature>
<dbReference type="GO" id="GO:0005886">
    <property type="term" value="C:plasma membrane"/>
    <property type="evidence" value="ECO:0007669"/>
    <property type="project" value="UniProtKB-SubCell"/>
</dbReference>
<dbReference type="EMBL" id="FQVL01000025">
    <property type="protein sequence ID" value="SHF43015.1"/>
    <property type="molecule type" value="Genomic_DNA"/>
</dbReference>
<protein>
    <recommendedName>
        <fullName evidence="4">Probable multidrug resistance protein NorM</fullName>
    </recommendedName>
    <alternativeName>
        <fullName evidence="12">Multidrug-efflux transporter</fullName>
    </alternativeName>
</protein>
<evidence type="ECO:0000256" key="5">
    <source>
        <dbReference type="ARBA" id="ARBA00022448"/>
    </source>
</evidence>
<feature type="transmembrane region" description="Helical" evidence="13">
    <location>
        <begin position="199"/>
        <end position="218"/>
    </location>
</feature>
<dbReference type="STRING" id="112248.SAMN05444392_12516"/>
<dbReference type="RefSeq" id="WP_073158663.1">
    <property type="nucleotide sequence ID" value="NZ_FQVL01000025.1"/>
</dbReference>
<comment type="subcellular location">
    <subcellularLocation>
        <location evidence="2">Cell membrane</location>
        <topology evidence="2">Multi-pass membrane protein</topology>
    </subcellularLocation>
</comment>
<keyword evidence="7" id="KW-1003">Cell membrane</keyword>
<dbReference type="Pfam" id="PF01554">
    <property type="entry name" value="MatE"/>
    <property type="match status" value="2"/>
</dbReference>
<dbReference type="NCBIfam" id="TIGR00797">
    <property type="entry name" value="matE"/>
    <property type="match status" value="1"/>
</dbReference>
<keyword evidence="11 13" id="KW-0472">Membrane</keyword>
<dbReference type="AlphaFoldDB" id="A0A1M5BKU1"/>
<name>A0A1M5BKU1_9BACL</name>
<evidence type="ECO:0000256" key="9">
    <source>
        <dbReference type="ARBA" id="ARBA00022989"/>
    </source>
</evidence>
<accession>A0A1M5BKU1</accession>
<proteinExistence type="inferred from homology"/>
<keyword evidence="9 13" id="KW-1133">Transmembrane helix</keyword>
<dbReference type="Proteomes" id="UP000184476">
    <property type="component" value="Unassembled WGS sequence"/>
</dbReference>
<evidence type="ECO:0000313" key="15">
    <source>
        <dbReference type="Proteomes" id="UP000184476"/>
    </source>
</evidence>
<dbReference type="InterPro" id="IPR050222">
    <property type="entry name" value="MATE_MdtK"/>
</dbReference>
<sequence length="451" mass="49683">MSERPLVTQNLSFRRKIWIVLLLAWPAIVENVLQTLVGFVDTYFISKLGLVEVSAVGITQTILMVYFAVFMSVGVGSTALIARYIGANNVQKAKRVATQSIWMSIWVGLLFGIGTLIFAEQILKLMGAEPVVIEQGIIYFRIVAIPSILISLMYGIGSLLRGAGDTVSPMKAGFWMNIVHLVLDYVLIFGIGFIPSMGIQGAAVATVISRIIGVFLLWRYLQKSTVSLASDWFKQWKSDLSIAKSIIQITTPAVMERLIMRFGQVLYFGMIVSLGTYIFAAHTIAGNIEAFAYLPGYGFAAAASTLVGQQLGANRIKDAIQFGWISTGLCAVIMGILGVFEFIGSEWMAHFFTQNLSVIQQVTIALKIDAFKEIPLAIVLVLTGALNGAGDTKWPMYSTAVGIWIVRVIGVYTFGVAFHWGLAGVWIAILLDNLWRAVFLSWRFYSQKWAK</sequence>
<dbReference type="CDD" id="cd13137">
    <property type="entry name" value="MATE_NorM_like"/>
    <property type="match status" value="1"/>
</dbReference>
<feature type="transmembrane region" description="Helical" evidence="13">
    <location>
        <begin position="265"/>
        <end position="284"/>
    </location>
</feature>
<evidence type="ECO:0000256" key="13">
    <source>
        <dbReference type="SAM" id="Phobius"/>
    </source>
</evidence>
<evidence type="ECO:0000256" key="4">
    <source>
        <dbReference type="ARBA" id="ARBA00020268"/>
    </source>
</evidence>
<feature type="transmembrane region" description="Helical" evidence="13">
    <location>
        <begin position="65"/>
        <end position="85"/>
    </location>
</feature>
<feature type="transmembrane region" description="Helical" evidence="13">
    <location>
        <begin position="290"/>
        <end position="308"/>
    </location>
</feature>
<dbReference type="GO" id="GO:0015297">
    <property type="term" value="F:antiporter activity"/>
    <property type="evidence" value="ECO:0007669"/>
    <property type="project" value="UniProtKB-KW"/>
</dbReference>
<feature type="transmembrane region" description="Helical" evidence="13">
    <location>
        <begin position="138"/>
        <end position="160"/>
    </location>
</feature>
<evidence type="ECO:0000256" key="2">
    <source>
        <dbReference type="ARBA" id="ARBA00004651"/>
    </source>
</evidence>
<feature type="transmembrane region" description="Helical" evidence="13">
    <location>
        <begin position="20"/>
        <end position="45"/>
    </location>
</feature>
<dbReference type="PANTHER" id="PTHR43298:SF2">
    <property type="entry name" value="FMN_FAD EXPORTER YEEO-RELATED"/>
    <property type="match status" value="1"/>
</dbReference>